<feature type="transmembrane region" description="Helical" evidence="9">
    <location>
        <begin position="186"/>
        <end position="210"/>
    </location>
</feature>
<evidence type="ECO:0000313" key="12">
    <source>
        <dbReference type="Proteomes" id="UP001159427"/>
    </source>
</evidence>
<dbReference type="PROSITE" id="PS00237">
    <property type="entry name" value="G_PROTEIN_RECEP_F1_1"/>
    <property type="match status" value="1"/>
</dbReference>
<comment type="similarity">
    <text evidence="8">Belongs to the G-protein coupled receptor 1 family.</text>
</comment>
<dbReference type="SUPFAM" id="SSF81321">
    <property type="entry name" value="Family A G protein-coupled receptor-like"/>
    <property type="match status" value="1"/>
</dbReference>
<evidence type="ECO:0000256" key="9">
    <source>
        <dbReference type="SAM" id="Phobius"/>
    </source>
</evidence>
<dbReference type="PRINTS" id="PR00237">
    <property type="entry name" value="GPCRRHODOPSN"/>
</dbReference>
<keyword evidence="5 9" id="KW-0472">Membrane</keyword>
<dbReference type="PROSITE" id="PS50262">
    <property type="entry name" value="G_PROTEIN_RECEP_F1_2"/>
    <property type="match status" value="1"/>
</dbReference>
<reference evidence="11 12" key="1">
    <citation type="submission" date="2022-05" db="EMBL/GenBank/DDBJ databases">
        <authorList>
            <consortium name="Genoscope - CEA"/>
            <person name="William W."/>
        </authorList>
    </citation>
    <scope>NUCLEOTIDE SEQUENCE [LARGE SCALE GENOMIC DNA]</scope>
</reference>
<dbReference type="InterPro" id="IPR017452">
    <property type="entry name" value="GPCR_Rhodpsn_7TM"/>
</dbReference>
<evidence type="ECO:0000313" key="11">
    <source>
        <dbReference type="EMBL" id="CAH3017949.1"/>
    </source>
</evidence>
<feature type="domain" description="G-protein coupled receptors family 1 profile" evidence="10">
    <location>
        <begin position="38"/>
        <end position="299"/>
    </location>
</feature>
<dbReference type="Gene3D" id="1.20.1070.10">
    <property type="entry name" value="Rhodopsin 7-helix transmembrane proteins"/>
    <property type="match status" value="1"/>
</dbReference>
<dbReference type="Pfam" id="PF00001">
    <property type="entry name" value="7tm_1"/>
    <property type="match status" value="1"/>
</dbReference>
<keyword evidence="6 8" id="KW-0675">Receptor</keyword>
<keyword evidence="2 8" id="KW-0812">Transmembrane</keyword>
<gene>
    <name evidence="11" type="ORF">PEVE_00040476</name>
</gene>
<dbReference type="EMBL" id="CALNXI010000074">
    <property type="protein sequence ID" value="CAH3017949.1"/>
    <property type="molecule type" value="Genomic_DNA"/>
</dbReference>
<dbReference type="PANTHER" id="PTHR45695:SF9">
    <property type="entry name" value="LEUCOKININ RECEPTOR"/>
    <property type="match status" value="1"/>
</dbReference>
<comment type="subcellular location">
    <subcellularLocation>
        <location evidence="1">Membrane</location>
        <topology evidence="1">Multi-pass membrane protein</topology>
    </subcellularLocation>
</comment>
<keyword evidence="12" id="KW-1185">Reference proteome</keyword>
<proteinExistence type="inferred from homology"/>
<feature type="transmembrane region" description="Helical" evidence="9">
    <location>
        <begin position="242"/>
        <end position="262"/>
    </location>
</feature>
<dbReference type="CDD" id="cd00637">
    <property type="entry name" value="7tm_classA_rhodopsin-like"/>
    <property type="match status" value="1"/>
</dbReference>
<organism evidence="11 12">
    <name type="scientific">Porites evermanni</name>
    <dbReference type="NCBI Taxonomy" id="104178"/>
    <lineage>
        <taxon>Eukaryota</taxon>
        <taxon>Metazoa</taxon>
        <taxon>Cnidaria</taxon>
        <taxon>Anthozoa</taxon>
        <taxon>Hexacorallia</taxon>
        <taxon>Scleractinia</taxon>
        <taxon>Fungiina</taxon>
        <taxon>Poritidae</taxon>
        <taxon>Porites</taxon>
    </lineage>
</organism>
<sequence length="329" mass="37347">MDNSTLDQMNSSSYGCPWTVSASLTSILAVINTITLIGNMLIVTVFFKTPSLKTSTNYYIVNMAVCDLLRPFFSWPLYVSEGMLTRNVIISGSWTLAACKLGMYFRAVSQIVSILSLVLIALDRFVAIVFPFKVSVMNGKIRVILLLVSWLIPLLGVLPYALFSKITTVENQRVCRFIASQEVNRILHAIGITIGYFIPLITIICLYSIIMIKLKQSTKNCNIQASQDNVERSQQSRKILKILITIVIAFFVCWTPLCIYVFLRTFFPAIFPREKCFLFTSFFFYVFPSLSTAINPVTLFLFSTNYKQALRTLSSKVFLLCKCRYKAIQ</sequence>
<accession>A0ABN8LLK2</accession>
<evidence type="ECO:0000256" key="5">
    <source>
        <dbReference type="ARBA" id="ARBA00023136"/>
    </source>
</evidence>
<evidence type="ECO:0000259" key="10">
    <source>
        <dbReference type="PROSITE" id="PS50262"/>
    </source>
</evidence>
<keyword evidence="7 8" id="KW-0807">Transducer</keyword>
<evidence type="ECO:0000256" key="4">
    <source>
        <dbReference type="ARBA" id="ARBA00023040"/>
    </source>
</evidence>
<keyword evidence="3 9" id="KW-1133">Transmembrane helix</keyword>
<feature type="transmembrane region" description="Helical" evidence="9">
    <location>
        <begin position="144"/>
        <end position="163"/>
    </location>
</feature>
<dbReference type="Proteomes" id="UP001159427">
    <property type="component" value="Unassembled WGS sequence"/>
</dbReference>
<feature type="transmembrane region" description="Helical" evidence="9">
    <location>
        <begin position="111"/>
        <end position="132"/>
    </location>
</feature>
<evidence type="ECO:0000256" key="3">
    <source>
        <dbReference type="ARBA" id="ARBA00022989"/>
    </source>
</evidence>
<feature type="transmembrane region" description="Helical" evidence="9">
    <location>
        <begin position="20"/>
        <end position="47"/>
    </location>
</feature>
<feature type="non-terminal residue" evidence="11">
    <location>
        <position position="329"/>
    </location>
</feature>
<evidence type="ECO:0000256" key="7">
    <source>
        <dbReference type="ARBA" id="ARBA00023224"/>
    </source>
</evidence>
<comment type="caution">
    <text evidence="11">The sequence shown here is derived from an EMBL/GenBank/DDBJ whole genome shotgun (WGS) entry which is preliminary data.</text>
</comment>
<protein>
    <recommendedName>
        <fullName evidence="10">G-protein coupled receptors family 1 profile domain-containing protein</fullName>
    </recommendedName>
</protein>
<name>A0ABN8LLK2_9CNID</name>
<feature type="transmembrane region" description="Helical" evidence="9">
    <location>
        <begin position="282"/>
        <end position="302"/>
    </location>
</feature>
<evidence type="ECO:0000256" key="2">
    <source>
        <dbReference type="ARBA" id="ARBA00022692"/>
    </source>
</evidence>
<evidence type="ECO:0000256" key="1">
    <source>
        <dbReference type="ARBA" id="ARBA00004141"/>
    </source>
</evidence>
<evidence type="ECO:0000256" key="6">
    <source>
        <dbReference type="ARBA" id="ARBA00023170"/>
    </source>
</evidence>
<dbReference type="InterPro" id="IPR000276">
    <property type="entry name" value="GPCR_Rhodpsn"/>
</dbReference>
<keyword evidence="4 8" id="KW-0297">G-protein coupled receptor</keyword>
<dbReference type="PANTHER" id="PTHR45695">
    <property type="entry name" value="LEUCOKININ RECEPTOR-RELATED"/>
    <property type="match status" value="1"/>
</dbReference>
<evidence type="ECO:0000256" key="8">
    <source>
        <dbReference type="RuleBase" id="RU000688"/>
    </source>
</evidence>
<dbReference type="SMART" id="SM01381">
    <property type="entry name" value="7TM_GPCR_Srsx"/>
    <property type="match status" value="1"/>
</dbReference>